<evidence type="ECO:0000256" key="1">
    <source>
        <dbReference type="PROSITE-ProRule" id="PRU00023"/>
    </source>
</evidence>
<feature type="region of interest" description="Disordered" evidence="3">
    <location>
        <begin position="349"/>
        <end position="394"/>
    </location>
</feature>
<evidence type="ECO:0000256" key="3">
    <source>
        <dbReference type="SAM" id="MobiDB-lite"/>
    </source>
</evidence>
<feature type="region of interest" description="Disordered" evidence="3">
    <location>
        <begin position="414"/>
        <end position="559"/>
    </location>
</feature>
<feature type="compositionally biased region" description="Low complexity" evidence="3">
    <location>
        <begin position="383"/>
        <end position="393"/>
    </location>
</feature>
<organism evidence="4 5">
    <name type="scientific">Caenorhabditis angaria</name>
    <dbReference type="NCBI Taxonomy" id="860376"/>
    <lineage>
        <taxon>Eukaryota</taxon>
        <taxon>Metazoa</taxon>
        <taxon>Ecdysozoa</taxon>
        <taxon>Nematoda</taxon>
        <taxon>Chromadorea</taxon>
        <taxon>Rhabditida</taxon>
        <taxon>Rhabditina</taxon>
        <taxon>Rhabditomorpha</taxon>
        <taxon>Rhabditoidea</taxon>
        <taxon>Rhabditidae</taxon>
        <taxon>Peloderinae</taxon>
        <taxon>Caenorhabditis</taxon>
    </lineage>
</organism>
<feature type="compositionally biased region" description="Basic residues" evidence="3">
    <location>
        <begin position="521"/>
        <end position="537"/>
    </location>
</feature>
<evidence type="ECO:0008006" key="6">
    <source>
        <dbReference type="Google" id="ProtNLM"/>
    </source>
</evidence>
<sequence length="1359" mass="156321">MMQTELTESGYSSQQNSLIETELESEDEDNEEKDDLTKYRVWYDRLLALREQYVKKERGPFPPYPPPPLKSTMIAASQAIYINPFDEIKNAKVENVDQLFRQRDDQIYSHRFHPTDFRPLPPPHVFLRMIQTLAPHEYVDLTYALAGAILLEVGVRIPCDFPPLPPRIEPFSKWRQKEENEEAELRSNVSSQSSSEGEYSDESECTKMRVVERRMQNLKRREERLHRILNNHKTNAETEAEKPKPEEISYYLNYKQRTIKEFIPPKPNLRNNYHVPPENLAMFPFHFLSAILDGSSFRNPRQNPQKRGEMAKSAAEKSKKLETAENCAEPEAEKLEPVKIEKVILEIIPPKKSSNSDQSSRKPPHQRKKSAASTSSKIHRNRINNNYLNNRSNYTSFNTSLTLKNADESWDQMPKDKEKLVVKTTTKKGKKDDDDEKKKEKVKRRHSLTDYSTTSSSSSSSSSSSNSSTASESSFSSSIDEFEKNKGTMTTPPPRNVKSDSSDSEKKDVPGPSNPTTTKNNNKKKNQKERKLTKKEKKLANEQQQNQQQHGQLNASAKKVIEAAIHHTPPPTIQFETFGNYGDDSDDAVGKMLVRGVNEAAKQALGGDEIQMPFYSVRQTEPTSAANGEGSSSSAGAVQPPEQVQHDFDGQNHYHTYFEPDEQLPKLDLLDGHQLGQEKYLRTKKLRYYDSLNDREKVRERMGFGIAGTGLKDRMPKTLSLQNANHILRYTYSQLIEKSFNMENWRQQFGAHLLQESYHREPRHKELEKYMRSQVDRLVSEEPDAWKRTTMEAVLVGDLELVVQRIAEMDRMLVRKDIEGRRMGLDSKCQRFDEKTHEQRFQHCVDVICSWMVVRYMEKVPAAVHGRQVSVLRGVSVLMYLASAGDREIMCMRNAHKKCTMMAFLLCSMSPGVRRDLMLLSATNGLTALHFCAMTGWPCQLDILLKYGASTEIMTDNWQTPMCFAARRNCTLMARQLMWHGADLSVLQRFGYSATVAMSGYISRKFIDDRQMVLQDVYDSFLNAYLSECDERIELRMFKRHSLLQTCRISETVADKYECQNMRIVLIKNMDTCIQRNSPSDSRPIGLFLIPVMYTPFDSTMKAYYPHVVKVPLYQNAAKIAASCKTDDYSDDEEYYEEDEEDEEEDEEEEEEEEHEPPVVEQARISKLMAKRPVLTIGQGDGAKEIELLPFFNHEHNGNIYSYTMPQCFSQVSPGTPAALTLYISQDEARYFENTFFLWQIVEITPNYTVRTIDEDDEIYERERLGIVREKMSEGLDFPQLFSIFLPLQKCCYNISINNQSPTNNFVRKYANFEIAGCFGQFEAFEADRMGEMRNSGAGNCCRAYVSDGGFGDVVGRRD</sequence>
<name>A0A9P1NA77_9PELO</name>
<accession>A0A9P1NA77</accession>
<keyword evidence="5" id="KW-1185">Reference proteome</keyword>
<proteinExistence type="predicted"/>
<dbReference type="SUPFAM" id="SSF48403">
    <property type="entry name" value="Ankyrin repeat"/>
    <property type="match status" value="1"/>
</dbReference>
<feature type="region of interest" description="Disordered" evidence="3">
    <location>
        <begin position="1"/>
        <end position="34"/>
    </location>
</feature>
<dbReference type="EMBL" id="CANHGI010000005">
    <property type="protein sequence ID" value="CAI5453537.1"/>
    <property type="molecule type" value="Genomic_DNA"/>
</dbReference>
<feature type="compositionally biased region" description="Basic and acidic residues" evidence="3">
    <location>
        <begin position="306"/>
        <end position="323"/>
    </location>
</feature>
<dbReference type="Proteomes" id="UP001152747">
    <property type="component" value="Unassembled WGS sequence"/>
</dbReference>
<protein>
    <recommendedName>
        <fullName evidence="6">ANK_REP_REGION domain-containing protein</fullName>
    </recommendedName>
</protein>
<feature type="region of interest" description="Disordered" evidence="3">
    <location>
        <begin position="175"/>
        <end position="205"/>
    </location>
</feature>
<dbReference type="InterPro" id="IPR036770">
    <property type="entry name" value="Ankyrin_rpt-contain_sf"/>
</dbReference>
<gene>
    <name evidence="4" type="ORF">CAMP_LOCUS16174</name>
</gene>
<dbReference type="OrthoDB" id="71307at2759"/>
<evidence type="ECO:0000313" key="5">
    <source>
        <dbReference type="Proteomes" id="UP001152747"/>
    </source>
</evidence>
<evidence type="ECO:0000256" key="2">
    <source>
        <dbReference type="SAM" id="Coils"/>
    </source>
</evidence>
<feature type="compositionally biased region" description="Low complexity" evidence="3">
    <location>
        <begin position="186"/>
        <end position="197"/>
    </location>
</feature>
<dbReference type="Gene3D" id="1.25.40.20">
    <property type="entry name" value="Ankyrin repeat-containing domain"/>
    <property type="match status" value="1"/>
</dbReference>
<feature type="compositionally biased region" description="Polar residues" evidence="3">
    <location>
        <begin position="1"/>
        <end position="19"/>
    </location>
</feature>
<feature type="compositionally biased region" description="Basic and acidic residues" evidence="3">
    <location>
        <begin position="497"/>
        <end position="509"/>
    </location>
</feature>
<feature type="compositionally biased region" description="Acidic residues" evidence="3">
    <location>
        <begin position="1129"/>
        <end position="1155"/>
    </location>
</feature>
<feature type="compositionally biased region" description="Low complexity" evidence="3">
    <location>
        <begin position="624"/>
        <end position="637"/>
    </location>
</feature>
<keyword evidence="2" id="KW-0175">Coiled coil</keyword>
<feature type="repeat" description="ANK" evidence="1">
    <location>
        <begin position="924"/>
        <end position="956"/>
    </location>
</feature>
<feature type="compositionally biased region" description="Polar residues" evidence="3">
    <location>
        <begin position="296"/>
        <end position="305"/>
    </location>
</feature>
<feature type="coiled-coil region" evidence="2">
    <location>
        <begin position="208"/>
        <end position="235"/>
    </location>
</feature>
<dbReference type="InterPro" id="IPR002110">
    <property type="entry name" value="Ankyrin_rpt"/>
</dbReference>
<feature type="region of interest" description="Disordered" evidence="3">
    <location>
        <begin position="296"/>
        <end position="333"/>
    </location>
</feature>
<reference evidence="4" key="1">
    <citation type="submission" date="2022-11" db="EMBL/GenBank/DDBJ databases">
        <authorList>
            <person name="Kikuchi T."/>
        </authorList>
    </citation>
    <scope>NUCLEOTIDE SEQUENCE</scope>
    <source>
        <strain evidence="4">PS1010</strain>
    </source>
</reference>
<evidence type="ECO:0000313" key="4">
    <source>
        <dbReference type="EMBL" id="CAI5453537.1"/>
    </source>
</evidence>
<feature type="region of interest" description="Disordered" evidence="3">
    <location>
        <begin position="621"/>
        <end position="656"/>
    </location>
</feature>
<feature type="compositionally biased region" description="Acidic residues" evidence="3">
    <location>
        <begin position="21"/>
        <end position="34"/>
    </location>
</feature>
<feature type="compositionally biased region" description="Basic and acidic residues" evidence="3">
    <location>
        <begin position="644"/>
        <end position="656"/>
    </location>
</feature>
<feature type="compositionally biased region" description="Basic and acidic residues" evidence="3">
    <location>
        <begin position="430"/>
        <end position="439"/>
    </location>
</feature>
<comment type="caution">
    <text evidence="4">The sequence shown here is derived from an EMBL/GenBank/DDBJ whole genome shotgun (WGS) entry which is preliminary data.</text>
</comment>
<feature type="region of interest" description="Disordered" evidence="3">
    <location>
        <begin position="1125"/>
        <end position="1160"/>
    </location>
</feature>
<dbReference type="PROSITE" id="PS50088">
    <property type="entry name" value="ANK_REPEAT"/>
    <property type="match status" value="1"/>
</dbReference>
<feature type="compositionally biased region" description="Low complexity" evidence="3">
    <location>
        <begin position="449"/>
        <end position="478"/>
    </location>
</feature>
<feature type="compositionally biased region" description="Low complexity" evidence="3">
    <location>
        <begin position="543"/>
        <end position="552"/>
    </location>
</feature>
<keyword evidence="1" id="KW-0040">ANK repeat</keyword>